<dbReference type="EMBL" id="SLXM01000002">
    <property type="protein sequence ID" value="TCP26792.1"/>
    <property type="molecule type" value="Genomic_DNA"/>
</dbReference>
<organism evidence="2 3">
    <name type="scientific">Tenacibaculum skagerrakense</name>
    <dbReference type="NCBI Taxonomy" id="186571"/>
    <lineage>
        <taxon>Bacteria</taxon>
        <taxon>Pseudomonadati</taxon>
        <taxon>Bacteroidota</taxon>
        <taxon>Flavobacteriia</taxon>
        <taxon>Flavobacteriales</taxon>
        <taxon>Flavobacteriaceae</taxon>
        <taxon>Tenacibaculum</taxon>
    </lineage>
</organism>
<dbReference type="AlphaFoldDB" id="A0A4R2NXL4"/>
<keyword evidence="1" id="KW-1133">Transmembrane helix</keyword>
<protein>
    <submittedName>
        <fullName evidence="2">Uncharacterized protein</fullName>
    </submittedName>
</protein>
<keyword evidence="1" id="KW-0472">Membrane</keyword>
<proteinExistence type="predicted"/>
<dbReference type="OrthoDB" id="9859670at2"/>
<keyword evidence="1" id="KW-0812">Transmembrane</keyword>
<feature type="transmembrane region" description="Helical" evidence="1">
    <location>
        <begin position="67"/>
        <end position="86"/>
    </location>
</feature>
<evidence type="ECO:0000256" key="1">
    <source>
        <dbReference type="SAM" id="Phobius"/>
    </source>
</evidence>
<evidence type="ECO:0000313" key="3">
    <source>
        <dbReference type="Proteomes" id="UP000294564"/>
    </source>
</evidence>
<feature type="transmembrane region" description="Helical" evidence="1">
    <location>
        <begin position="30"/>
        <end position="55"/>
    </location>
</feature>
<keyword evidence="3" id="KW-1185">Reference proteome</keyword>
<comment type="caution">
    <text evidence="2">The sequence shown here is derived from an EMBL/GenBank/DDBJ whole genome shotgun (WGS) entry which is preliminary data.</text>
</comment>
<sequence>MNLTSVLLLIILITIGWAYHSLAKRYNRSVILYMVLGVGTFIFVVLLNALLYTFFEFISNNVDKATHRYIAFFLGILVAVLIHYALEKKWLKEKNIEAEEAIEEIGKD</sequence>
<evidence type="ECO:0000313" key="2">
    <source>
        <dbReference type="EMBL" id="TCP26792.1"/>
    </source>
</evidence>
<accession>A0A4R2NXL4</accession>
<gene>
    <name evidence="2" type="ORF">EV195_102134</name>
</gene>
<feature type="transmembrane region" description="Helical" evidence="1">
    <location>
        <begin position="6"/>
        <end position="23"/>
    </location>
</feature>
<reference evidence="2 3" key="1">
    <citation type="submission" date="2019-03" db="EMBL/GenBank/DDBJ databases">
        <title>Genomic Encyclopedia of Type Strains, Phase IV (KMG-IV): sequencing the most valuable type-strain genomes for metagenomic binning, comparative biology and taxonomic classification.</title>
        <authorList>
            <person name="Goeker M."/>
        </authorList>
    </citation>
    <scope>NUCLEOTIDE SEQUENCE [LARGE SCALE GENOMIC DNA]</scope>
    <source>
        <strain evidence="2 3">DSM 14836</strain>
    </source>
</reference>
<dbReference type="RefSeq" id="WP_132793547.1">
    <property type="nucleotide sequence ID" value="NZ_SLXM01000002.1"/>
</dbReference>
<dbReference type="Proteomes" id="UP000294564">
    <property type="component" value="Unassembled WGS sequence"/>
</dbReference>
<name>A0A4R2NXL4_9FLAO</name>